<dbReference type="InterPro" id="IPR017871">
    <property type="entry name" value="ABC_transporter-like_CS"/>
</dbReference>
<dbReference type="InterPro" id="IPR003439">
    <property type="entry name" value="ABC_transporter-like_ATP-bd"/>
</dbReference>
<dbReference type="PROSITE" id="PS00211">
    <property type="entry name" value="ABC_TRANSPORTER_1"/>
    <property type="match status" value="1"/>
</dbReference>
<dbReference type="SUPFAM" id="SSF52540">
    <property type="entry name" value="P-loop containing nucleoside triphosphate hydrolases"/>
    <property type="match status" value="1"/>
</dbReference>
<feature type="domain" description="ABC transporter" evidence="4">
    <location>
        <begin position="2"/>
        <end position="198"/>
    </location>
</feature>
<dbReference type="Proteomes" id="UP000095713">
    <property type="component" value="Unassembled WGS sequence"/>
</dbReference>
<dbReference type="InterPro" id="IPR027417">
    <property type="entry name" value="P-loop_NTPase"/>
</dbReference>
<dbReference type="STRING" id="1849968.A8C32_14555"/>
<dbReference type="InterPro" id="IPR003593">
    <property type="entry name" value="AAA+_ATPase"/>
</dbReference>
<accession>A0A1E5TCM0</accession>
<dbReference type="PROSITE" id="PS50893">
    <property type="entry name" value="ABC_TRANSPORTER_2"/>
    <property type="match status" value="1"/>
</dbReference>
<dbReference type="Pfam" id="PF00005">
    <property type="entry name" value="ABC_tran"/>
    <property type="match status" value="1"/>
</dbReference>
<evidence type="ECO:0000256" key="2">
    <source>
        <dbReference type="ARBA" id="ARBA00022741"/>
    </source>
</evidence>
<dbReference type="SMART" id="SM00382">
    <property type="entry name" value="AAA"/>
    <property type="match status" value="1"/>
</dbReference>
<evidence type="ECO:0000313" key="6">
    <source>
        <dbReference type="Proteomes" id="UP000095713"/>
    </source>
</evidence>
<dbReference type="AlphaFoldDB" id="A0A1E5TCM0"/>
<reference evidence="5 6" key="1">
    <citation type="submission" date="2016-05" db="EMBL/GenBank/DDBJ databases">
        <title>Draft Genome Sequence of Algibacter sp. Strain SK-16 Isolated from the Surface Water of Aburatsubo Inlet.</title>
        <authorList>
            <person name="Wong S.-K."/>
            <person name="Yoshizawa S."/>
            <person name="Nakajima Y."/>
            <person name="Ogura Y."/>
            <person name="Tetsuya H."/>
            <person name="Hamasaki K."/>
        </authorList>
    </citation>
    <scope>NUCLEOTIDE SEQUENCE [LARGE SCALE GENOMIC DNA]</scope>
    <source>
        <strain evidence="5 6">SK-16</strain>
    </source>
</reference>
<dbReference type="OrthoDB" id="9801987at2"/>
<dbReference type="RefSeq" id="WP_069829356.1">
    <property type="nucleotide sequence ID" value="NZ_MDJD01000014.1"/>
</dbReference>
<dbReference type="InterPro" id="IPR051782">
    <property type="entry name" value="ABC_Transporter_VariousFunc"/>
</dbReference>
<evidence type="ECO:0000256" key="1">
    <source>
        <dbReference type="ARBA" id="ARBA00022448"/>
    </source>
</evidence>
<gene>
    <name evidence="5" type="ORF">A8C32_14555</name>
</gene>
<protein>
    <recommendedName>
        <fullName evidence="4">ABC transporter domain-containing protein</fullName>
    </recommendedName>
</protein>
<sequence>MVKIRDLLIDIKGFTKKYENLEASKGSVTMITGENGCGKTILLNSICGHVGLKEGMILLNNMESSNEAWKEFTGCFLGKDFLIPYITSREYFELNLLIANKINSENKVLIDKYSKILFFNDFKKKIKHLSLGNQKKVGIISTLITNPDLIIWDEPFANLDKKTTISLNELLIELSNSGKTILYTNHPNEETYYSQIYKI</sequence>
<keyword evidence="6" id="KW-1185">Reference proteome</keyword>
<dbReference type="PANTHER" id="PTHR42939:SF1">
    <property type="entry name" value="ABC TRANSPORTER ATP-BINDING PROTEIN ALBC-RELATED"/>
    <property type="match status" value="1"/>
</dbReference>
<keyword evidence="2" id="KW-0547">Nucleotide-binding</keyword>
<keyword evidence="3" id="KW-0067">ATP-binding</keyword>
<evidence type="ECO:0000259" key="4">
    <source>
        <dbReference type="PROSITE" id="PS50893"/>
    </source>
</evidence>
<dbReference type="Gene3D" id="3.40.50.300">
    <property type="entry name" value="P-loop containing nucleotide triphosphate hydrolases"/>
    <property type="match status" value="1"/>
</dbReference>
<comment type="caution">
    <text evidence="5">The sequence shown here is derived from an EMBL/GenBank/DDBJ whole genome shotgun (WGS) entry which is preliminary data.</text>
</comment>
<dbReference type="PANTHER" id="PTHR42939">
    <property type="entry name" value="ABC TRANSPORTER ATP-BINDING PROTEIN ALBC-RELATED"/>
    <property type="match status" value="1"/>
</dbReference>
<evidence type="ECO:0000313" key="5">
    <source>
        <dbReference type="EMBL" id="OEK09101.1"/>
    </source>
</evidence>
<dbReference type="EMBL" id="MDJD01000014">
    <property type="protein sequence ID" value="OEK09101.1"/>
    <property type="molecule type" value="Genomic_DNA"/>
</dbReference>
<proteinExistence type="predicted"/>
<dbReference type="GO" id="GO:0005524">
    <property type="term" value="F:ATP binding"/>
    <property type="evidence" value="ECO:0007669"/>
    <property type="project" value="UniProtKB-KW"/>
</dbReference>
<evidence type="ECO:0000256" key="3">
    <source>
        <dbReference type="ARBA" id="ARBA00022840"/>
    </source>
</evidence>
<organism evidence="5 6">
    <name type="scientific">Flavivirga aquatica</name>
    <dbReference type="NCBI Taxonomy" id="1849968"/>
    <lineage>
        <taxon>Bacteria</taxon>
        <taxon>Pseudomonadati</taxon>
        <taxon>Bacteroidota</taxon>
        <taxon>Flavobacteriia</taxon>
        <taxon>Flavobacteriales</taxon>
        <taxon>Flavobacteriaceae</taxon>
        <taxon>Flavivirga</taxon>
    </lineage>
</organism>
<dbReference type="GO" id="GO:0016887">
    <property type="term" value="F:ATP hydrolysis activity"/>
    <property type="evidence" value="ECO:0007669"/>
    <property type="project" value="InterPro"/>
</dbReference>
<name>A0A1E5TCM0_9FLAO</name>
<keyword evidence="1" id="KW-0813">Transport</keyword>